<keyword evidence="1" id="KW-0472">Membrane</keyword>
<dbReference type="STRING" id="118168.MC7420_7503"/>
<organism evidence="2 3">
    <name type="scientific">Coleofasciculus chthonoplastes PCC 7420</name>
    <dbReference type="NCBI Taxonomy" id="118168"/>
    <lineage>
        <taxon>Bacteria</taxon>
        <taxon>Bacillati</taxon>
        <taxon>Cyanobacteriota</taxon>
        <taxon>Cyanophyceae</taxon>
        <taxon>Coleofasciculales</taxon>
        <taxon>Coleofasciculaceae</taxon>
        <taxon>Coleofasciculus</taxon>
    </lineage>
</organism>
<sequence>MTTLPTLIRSLALTALLSFIAPVVLFLGFFAFLCTMSWVPGLETLGQTGANDLLQFLAIFGNGCSVEGLFVIGLTCSFVAALFDTYAFYNYQHLNNH</sequence>
<evidence type="ECO:0000313" key="2">
    <source>
        <dbReference type="EMBL" id="EDX72023.1"/>
    </source>
</evidence>
<feature type="transmembrane region" description="Helical" evidence="1">
    <location>
        <begin position="12"/>
        <end position="39"/>
    </location>
</feature>
<protein>
    <submittedName>
        <fullName evidence="2">Uncharacterized protein</fullName>
    </submittedName>
</protein>
<reference evidence="2 3" key="1">
    <citation type="submission" date="2008-07" db="EMBL/GenBank/DDBJ databases">
        <authorList>
            <person name="Tandeau de Marsac N."/>
            <person name="Ferriera S."/>
            <person name="Johnson J."/>
            <person name="Kravitz S."/>
            <person name="Beeson K."/>
            <person name="Sutton G."/>
            <person name="Rogers Y.-H."/>
            <person name="Friedman R."/>
            <person name="Frazier M."/>
            <person name="Venter J.C."/>
        </authorList>
    </citation>
    <scope>NUCLEOTIDE SEQUENCE [LARGE SCALE GENOMIC DNA]</scope>
    <source>
        <strain evidence="2 3">PCC 7420</strain>
    </source>
</reference>
<keyword evidence="3" id="KW-1185">Reference proteome</keyword>
<feature type="transmembrane region" description="Helical" evidence="1">
    <location>
        <begin position="59"/>
        <end position="83"/>
    </location>
</feature>
<dbReference type="eggNOG" id="ENOG50330K7">
    <property type="taxonomic scope" value="Bacteria"/>
</dbReference>
<gene>
    <name evidence="2" type="ORF">MC7420_7503</name>
</gene>
<keyword evidence="1" id="KW-0812">Transmembrane</keyword>
<dbReference type="EMBL" id="DS989867">
    <property type="protein sequence ID" value="EDX72023.1"/>
    <property type="molecule type" value="Genomic_DNA"/>
</dbReference>
<dbReference type="AlphaFoldDB" id="B4W1B2"/>
<keyword evidence="1" id="KW-1133">Transmembrane helix</keyword>
<accession>B4W1B2</accession>
<dbReference type="Proteomes" id="UP000003835">
    <property type="component" value="Unassembled WGS sequence"/>
</dbReference>
<dbReference type="HOGENOM" id="CLU_165358_0_0_3"/>
<name>B4W1B2_9CYAN</name>
<dbReference type="RefSeq" id="WP_006104820.1">
    <property type="nucleotide sequence ID" value="NZ_DS989867.1"/>
</dbReference>
<evidence type="ECO:0000256" key="1">
    <source>
        <dbReference type="SAM" id="Phobius"/>
    </source>
</evidence>
<evidence type="ECO:0000313" key="3">
    <source>
        <dbReference type="Proteomes" id="UP000003835"/>
    </source>
</evidence>
<dbReference type="OrthoDB" id="488264at2"/>
<proteinExistence type="predicted"/>